<dbReference type="EnsemblMetazoa" id="SMAR000197-RA">
    <property type="protein sequence ID" value="SMAR000197-PA"/>
    <property type="gene ID" value="SMAR000197"/>
</dbReference>
<keyword evidence="3" id="KW-0862">Zinc</keyword>
<accession>T1IH87</accession>
<dbReference type="InterPro" id="IPR006612">
    <property type="entry name" value="THAP_Znf"/>
</dbReference>
<evidence type="ECO:0000256" key="4">
    <source>
        <dbReference type="ARBA" id="ARBA00023125"/>
    </source>
</evidence>
<evidence type="ECO:0000313" key="8">
    <source>
        <dbReference type="EnsemblMetazoa" id="SMAR000197-PA"/>
    </source>
</evidence>
<dbReference type="STRING" id="126957.T1IH87"/>
<protein>
    <recommendedName>
        <fullName evidence="7">THAP-type domain-containing protein</fullName>
    </recommendedName>
</protein>
<keyword evidence="9" id="KW-1185">Reference proteome</keyword>
<reference evidence="8" key="2">
    <citation type="submission" date="2015-02" db="UniProtKB">
        <authorList>
            <consortium name="EnsemblMetazoa"/>
        </authorList>
    </citation>
    <scope>IDENTIFICATION</scope>
</reference>
<dbReference type="SUPFAM" id="SSF57716">
    <property type="entry name" value="Glucocorticoid receptor-like (DNA-binding domain)"/>
    <property type="match status" value="1"/>
</dbReference>
<dbReference type="GO" id="GO:0008270">
    <property type="term" value="F:zinc ion binding"/>
    <property type="evidence" value="ECO:0007669"/>
    <property type="project" value="UniProtKB-KW"/>
</dbReference>
<evidence type="ECO:0000256" key="1">
    <source>
        <dbReference type="ARBA" id="ARBA00022723"/>
    </source>
</evidence>
<feature type="domain" description="THAP-type" evidence="7">
    <location>
        <begin position="1"/>
        <end position="87"/>
    </location>
</feature>
<proteinExistence type="predicted"/>
<dbReference type="AlphaFoldDB" id="T1IH87"/>
<dbReference type="GO" id="GO:0003677">
    <property type="term" value="F:DNA binding"/>
    <property type="evidence" value="ECO:0007669"/>
    <property type="project" value="UniProtKB-UniRule"/>
</dbReference>
<dbReference type="OMA" id="CIINCES"/>
<dbReference type="EMBL" id="JH429803">
    <property type="status" value="NOT_ANNOTATED_CDS"/>
    <property type="molecule type" value="Genomic_DNA"/>
</dbReference>
<evidence type="ECO:0000256" key="6">
    <source>
        <dbReference type="SAM" id="MobiDB-lite"/>
    </source>
</evidence>
<evidence type="ECO:0000256" key="2">
    <source>
        <dbReference type="ARBA" id="ARBA00022771"/>
    </source>
</evidence>
<feature type="region of interest" description="Disordered" evidence="6">
    <location>
        <begin position="93"/>
        <end position="148"/>
    </location>
</feature>
<dbReference type="SMART" id="SM00980">
    <property type="entry name" value="THAP"/>
    <property type="match status" value="1"/>
</dbReference>
<dbReference type="HOGENOM" id="CLU_1761070_0_0_1"/>
<dbReference type="PhylomeDB" id="T1IH87"/>
<dbReference type="Pfam" id="PF05485">
    <property type="entry name" value="THAP"/>
    <property type="match status" value="1"/>
</dbReference>
<sequence>MSFCCILDCSNRKTRELTKSFYRLPAIITKQGAEIEKISRRRRQQWISNISRDDLKCISSWRVCSDHFVSGKPSTDEENVDWVPSINLGHSKLQNKKISDTSRSERMKKRQLILPSNQLNIQSPVQPDVAPSNSDPEINSGQNDLAKI</sequence>
<evidence type="ECO:0000256" key="5">
    <source>
        <dbReference type="PROSITE-ProRule" id="PRU00309"/>
    </source>
</evidence>
<reference evidence="9" key="1">
    <citation type="submission" date="2011-05" db="EMBL/GenBank/DDBJ databases">
        <authorList>
            <person name="Richards S.R."/>
            <person name="Qu J."/>
            <person name="Jiang H."/>
            <person name="Jhangiani S.N."/>
            <person name="Agravi P."/>
            <person name="Goodspeed R."/>
            <person name="Gross S."/>
            <person name="Mandapat C."/>
            <person name="Jackson L."/>
            <person name="Mathew T."/>
            <person name="Pu L."/>
            <person name="Thornton R."/>
            <person name="Saada N."/>
            <person name="Wilczek-Boney K.B."/>
            <person name="Lee S."/>
            <person name="Kovar C."/>
            <person name="Wu Y."/>
            <person name="Scherer S.E."/>
            <person name="Worley K.C."/>
            <person name="Muzny D.M."/>
            <person name="Gibbs R."/>
        </authorList>
    </citation>
    <scope>NUCLEOTIDE SEQUENCE</scope>
    <source>
        <strain evidence="9">Brora</strain>
    </source>
</reference>
<evidence type="ECO:0000313" key="9">
    <source>
        <dbReference type="Proteomes" id="UP000014500"/>
    </source>
</evidence>
<dbReference type="Proteomes" id="UP000014500">
    <property type="component" value="Unassembled WGS sequence"/>
</dbReference>
<keyword evidence="4 5" id="KW-0238">DNA-binding</keyword>
<dbReference type="PROSITE" id="PS50950">
    <property type="entry name" value="ZF_THAP"/>
    <property type="match status" value="1"/>
</dbReference>
<keyword evidence="2 5" id="KW-0863">Zinc-finger</keyword>
<feature type="compositionally biased region" description="Polar residues" evidence="6">
    <location>
        <begin position="114"/>
        <end position="148"/>
    </location>
</feature>
<evidence type="ECO:0000256" key="3">
    <source>
        <dbReference type="ARBA" id="ARBA00022833"/>
    </source>
</evidence>
<evidence type="ECO:0000259" key="7">
    <source>
        <dbReference type="PROSITE" id="PS50950"/>
    </source>
</evidence>
<keyword evidence="1" id="KW-0479">Metal-binding</keyword>
<name>T1IH87_STRMM</name>
<organism evidence="8 9">
    <name type="scientific">Strigamia maritima</name>
    <name type="common">European centipede</name>
    <name type="synonym">Geophilus maritimus</name>
    <dbReference type="NCBI Taxonomy" id="126957"/>
    <lineage>
        <taxon>Eukaryota</taxon>
        <taxon>Metazoa</taxon>
        <taxon>Ecdysozoa</taxon>
        <taxon>Arthropoda</taxon>
        <taxon>Myriapoda</taxon>
        <taxon>Chilopoda</taxon>
        <taxon>Pleurostigmophora</taxon>
        <taxon>Geophilomorpha</taxon>
        <taxon>Linotaeniidae</taxon>
        <taxon>Strigamia</taxon>
    </lineage>
</organism>